<feature type="transmembrane region" description="Helical" evidence="1">
    <location>
        <begin position="190"/>
        <end position="211"/>
    </location>
</feature>
<feature type="transmembrane region" description="Helical" evidence="1">
    <location>
        <begin position="248"/>
        <end position="270"/>
    </location>
</feature>
<keyword evidence="5" id="KW-1185">Reference proteome</keyword>
<evidence type="ECO:0000259" key="2">
    <source>
        <dbReference type="Pfam" id="PF01757"/>
    </source>
</evidence>
<evidence type="ECO:0000313" key="4">
    <source>
        <dbReference type="EMBL" id="QOZ62395.1"/>
    </source>
</evidence>
<feature type="domain" description="Acyltransferase 3" evidence="2">
    <location>
        <begin position="17"/>
        <end position="370"/>
    </location>
</feature>
<organism evidence="3 6">
    <name type="scientific">Bradyrhizobium guangdongense</name>
    <dbReference type="NCBI Taxonomy" id="1325090"/>
    <lineage>
        <taxon>Bacteria</taxon>
        <taxon>Pseudomonadati</taxon>
        <taxon>Pseudomonadota</taxon>
        <taxon>Alphaproteobacteria</taxon>
        <taxon>Hyphomicrobiales</taxon>
        <taxon>Nitrobacteraceae</taxon>
        <taxon>Bradyrhizobium</taxon>
    </lineage>
</organism>
<accession>A0A410VC75</accession>
<reference evidence="3" key="1">
    <citation type="journal article" date="2014" name="Int. J. Syst. Evol. Microbiol.">
        <title>Complete genome sequence of Corynebacterium casei LMG S-19264T (=DSM 44701T), isolated from a smear-ripened cheese.</title>
        <authorList>
            <consortium name="US DOE Joint Genome Institute (JGI-PGF)"/>
            <person name="Walter F."/>
            <person name="Albersmeier A."/>
            <person name="Kalinowski J."/>
            <person name="Ruckert C."/>
        </authorList>
    </citation>
    <scope>NUCLEOTIDE SEQUENCE</scope>
    <source>
        <strain evidence="3">CGMCC 1.15034</strain>
    </source>
</reference>
<dbReference type="GO" id="GO:0016747">
    <property type="term" value="F:acyltransferase activity, transferring groups other than amino-acyl groups"/>
    <property type="evidence" value="ECO:0007669"/>
    <property type="project" value="InterPro"/>
</dbReference>
<dbReference type="AlphaFoldDB" id="A0A410VC75"/>
<reference evidence="4 5" key="2">
    <citation type="submission" date="2018-06" db="EMBL/GenBank/DDBJ databases">
        <title>Comparative genomics of rhizobia nodulating Arachis hypogaea in China.</title>
        <authorList>
            <person name="Li Y."/>
        </authorList>
    </citation>
    <scope>NUCLEOTIDE SEQUENCE [LARGE SCALE GENOMIC DNA]</scope>
    <source>
        <strain evidence="4 5">CCBAU 51658</strain>
    </source>
</reference>
<keyword evidence="1" id="KW-0812">Transmembrane</keyword>
<proteinExistence type="predicted"/>
<feature type="transmembrane region" description="Helical" evidence="1">
    <location>
        <begin position="97"/>
        <end position="127"/>
    </location>
</feature>
<feature type="transmembrane region" description="Helical" evidence="1">
    <location>
        <begin position="223"/>
        <end position="241"/>
    </location>
</feature>
<dbReference type="OrthoDB" id="9796461at2"/>
<dbReference type="PANTHER" id="PTHR23028:SF131">
    <property type="entry name" value="BLR2367 PROTEIN"/>
    <property type="match status" value="1"/>
</dbReference>
<evidence type="ECO:0000313" key="6">
    <source>
        <dbReference type="Proteomes" id="UP000625079"/>
    </source>
</evidence>
<dbReference type="Proteomes" id="UP000593880">
    <property type="component" value="Chromosome"/>
</dbReference>
<dbReference type="GO" id="GO:0000271">
    <property type="term" value="P:polysaccharide biosynthetic process"/>
    <property type="evidence" value="ECO:0007669"/>
    <property type="project" value="TreeGrafter"/>
</dbReference>
<protein>
    <submittedName>
        <fullName evidence="3">Acyltransferase</fullName>
    </submittedName>
</protein>
<feature type="transmembrane region" description="Helical" evidence="1">
    <location>
        <begin position="163"/>
        <end position="183"/>
    </location>
</feature>
<dbReference type="GO" id="GO:0016020">
    <property type="term" value="C:membrane"/>
    <property type="evidence" value="ECO:0007669"/>
    <property type="project" value="TreeGrafter"/>
</dbReference>
<feature type="transmembrane region" description="Helical" evidence="1">
    <location>
        <begin position="318"/>
        <end position="335"/>
    </location>
</feature>
<dbReference type="EMBL" id="BMHC01000015">
    <property type="protein sequence ID" value="GGI29510.1"/>
    <property type="molecule type" value="Genomic_DNA"/>
</dbReference>
<feature type="transmembrane region" description="Helical" evidence="1">
    <location>
        <begin position="355"/>
        <end position="377"/>
    </location>
</feature>
<sequence length="408" mass="44593">MAVTVPAHREKAHVLTLDSIRGIAAVTVVIHHVILMPTFLAAFPNHAWIDCAFFRSGGFLVDLFFVLSGMVMSLSYLQTDFGRFSLRDFMVRRFARVYPLHIVMLLVLLLFRLVRIGLGLAVAGAVVTGPAAFEVNNGYSFFLNVFLLHSLGFIEYLNWNAPSWSISVEFYTYLVFGLLLLAAQRLNSLAWFYFAAATLAIGSWLVLTTVVATPQLDVQFDWGLLRCFTSFFLGVLTVRAVKGLPRDIGPALQGAVQLAVVAAAVAHVSLTEAYPWISYLAPVTFAVLLGSLLAFPDAALVPAMLTIKPLLWLGQRSYSIYMVHAFVVLLAEYFVKVLGARPIAALDSICPGLATTLNLTIVVAAVLALSNFTYRYVELPGGRVLRRALGRTPGFSSSQVAPSARPSN</sequence>
<evidence type="ECO:0000256" key="1">
    <source>
        <dbReference type="SAM" id="Phobius"/>
    </source>
</evidence>
<evidence type="ECO:0000313" key="3">
    <source>
        <dbReference type="EMBL" id="GGI29510.1"/>
    </source>
</evidence>
<dbReference type="Proteomes" id="UP000625079">
    <property type="component" value="Unassembled WGS sequence"/>
</dbReference>
<gene>
    <name evidence="3" type="ORF">GCM10010987_54780</name>
    <name evidence="4" type="ORF">XH86_29385</name>
</gene>
<name>A0A410VC75_9BRAD</name>
<dbReference type="PANTHER" id="PTHR23028">
    <property type="entry name" value="ACETYLTRANSFERASE"/>
    <property type="match status" value="1"/>
</dbReference>
<feature type="transmembrane region" description="Helical" evidence="1">
    <location>
        <begin position="20"/>
        <end position="40"/>
    </location>
</feature>
<keyword evidence="3" id="KW-0012">Acyltransferase</keyword>
<feature type="transmembrane region" description="Helical" evidence="1">
    <location>
        <begin position="52"/>
        <end position="77"/>
    </location>
</feature>
<dbReference type="InterPro" id="IPR050879">
    <property type="entry name" value="Acyltransferase_3"/>
</dbReference>
<evidence type="ECO:0000313" key="5">
    <source>
        <dbReference type="Proteomes" id="UP000593880"/>
    </source>
</evidence>
<keyword evidence="1" id="KW-1133">Transmembrane helix</keyword>
<feature type="transmembrane region" description="Helical" evidence="1">
    <location>
        <begin position="276"/>
        <end position="306"/>
    </location>
</feature>
<reference evidence="3" key="3">
    <citation type="submission" date="2022-12" db="EMBL/GenBank/DDBJ databases">
        <authorList>
            <person name="Sun Q."/>
            <person name="Zhou Y."/>
        </authorList>
    </citation>
    <scope>NUCLEOTIDE SEQUENCE</scope>
    <source>
        <strain evidence="3">CGMCC 1.15034</strain>
    </source>
</reference>
<dbReference type="EMBL" id="CP030057">
    <property type="protein sequence ID" value="QOZ62395.1"/>
    <property type="molecule type" value="Genomic_DNA"/>
</dbReference>
<keyword evidence="3" id="KW-0808">Transferase</keyword>
<dbReference type="Pfam" id="PF01757">
    <property type="entry name" value="Acyl_transf_3"/>
    <property type="match status" value="1"/>
</dbReference>
<keyword evidence="1" id="KW-0472">Membrane</keyword>
<dbReference type="InterPro" id="IPR002656">
    <property type="entry name" value="Acyl_transf_3_dom"/>
</dbReference>